<evidence type="ECO:0000313" key="1">
    <source>
        <dbReference type="EMBL" id="PIO58517.1"/>
    </source>
</evidence>
<evidence type="ECO:0000313" key="2">
    <source>
        <dbReference type="Proteomes" id="UP000230423"/>
    </source>
</evidence>
<reference evidence="1 2" key="1">
    <citation type="submission" date="2015-09" db="EMBL/GenBank/DDBJ databases">
        <title>Draft genome of the parasitic nematode Teladorsagia circumcincta isolate WARC Sus (inbred).</title>
        <authorList>
            <person name="Mitreva M."/>
        </authorList>
    </citation>
    <scope>NUCLEOTIDE SEQUENCE [LARGE SCALE GENOMIC DNA]</scope>
    <source>
        <strain evidence="1 2">S</strain>
    </source>
</reference>
<organism evidence="1 2">
    <name type="scientific">Teladorsagia circumcincta</name>
    <name type="common">Brown stomach worm</name>
    <name type="synonym">Ostertagia circumcincta</name>
    <dbReference type="NCBI Taxonomy" id="45464"/>
    <lineage>
        <taxon>Eukaryota</taxon>
        <taxon>Metazoa</taxon>
        <taxon>Ecdysozoa</taxon>
        <taxon>Nematoda</taxon>
        <taxon>Chromadorea</taxon>
        <taxon>Rhabditida</taxon>
        <taxon>Rhabditina</taxon>
        <taxon>Rhabditomorpha</taxon>
        <taxon>Strongyloidea</taxon>
        <taxon>Trichostrongylidae</taxon>
        <taxon>Teladorsagia</taxon>
    </lineage>
</organism>
<accession>A0A2G9TKP6</accession>
<dbReference type="AlphaFoldDB" id="A0A2G9TKP6"/>
<dbReference type="EMBL" id="KZ360895">
    <property type="protein sequence ID" value="PIO58517.1"/>
    <property type="molecule type" value="Genomic_DNA"/>
</dbReference>
<name>A0A2G9TKP6_TELCI</name>
<proteinExistence type="predicted"/>
<dbReference type="Proteomes" id="UP000230423">
    <property type="component" value="Unassembled WGS sequence"/>
</dbReference>
<protein>
    <submittedName>
        <fullName evidence="1">Uncharacterized protein</fullName>
    </submittedName>
</protein>
<feature type="non-terminal residue" evidence="1">
    <location>
        <position position="1"/>
    </location>
</feature>
<gene>
    <name evidence="1" type="ORF">TELCIR_20047</name>
</gene>
<keyword evidence="2" id="KW-1185">Reference proteome</keyword>
<sequence>ANDLPALAHNDTPNTLRKEAFTLLHCSHKRQHGVLVCVQISMVKADGFFGYEMQSLDEDHVDPLGPVKVKKS</sequence>